<dbReference type="InterPro" id="IPR029058">
    <property type="entry name" value="AB_hydrolase_fold"/>
</dbReference>
<name>A0A814YRM1_9BILA</name>
<accession>A0A814YRM1</accession>
<feature type="domain" description="Serine aminopeptidase S33" evidence="1">
    <location>
        <begin position="43"/>
        <end position="296"/>
    </location>
</feature>
<evidence type="ECO:0000313" key="2">
    <source>
        <dbReference type="EMBL" id="CAF1232395.1"/>
    </source>
</evidence>
<dbReference type="InterPro" id="IPR022742">
    <property type="entry name" value="Hydrolase_4"/>
</dbReference>
<protein>
    <recommendedName>
        <fullName evidence="1">Serine aminopeptidase S33 domain-containing protein</fullName>
    </recommendedName>
</protein>
<proteinExistence type="predicted"/>
<organism evidence="2 5">
    <name type="scientific">Adineta steineri</name>
    <dbReference type="NCBI Taxonomy" id="433720"/>
    <lineage>
        <taxon>Eukaryota</taxon>
        <taxon>Metazoa</taxon>
        <taxon>Spiralia</taxon>
        <taxon>Gnathifera</taxon>
        <taxon>Rotifera</taxon>
        <taxon>Eurotatoria</taxon>
        <taxon>Bdelloidea</taxon>
        <taxon>Adinetida</taxon>
        <taxon>Adinetidae</taxon>
        <taxon>Adineta</taxon>
    </lineage>
</organism>
<dbReference type="OrthoDB" id="9974421at2759"/>
<dbReference type="SUPFAM" id="SSF53474">
    <property type="entry name" value="alpha/beta-Hydrolases"/>
    <property type="match status" value="1"/>
</dbReference>
<evidence type="ECO:0000313" key="4">
    <source>
        <dbReference type="Proteomes" id="UP000663832"/>
    </source>
</evidence>
<evidence type="ECO:0000313" key="3">
    <source>
        <dbReference type="EMBL" id="CAF1257134.1"/>
    </source>
</evidence>
<dbReference type="EMBL" id="CAJNOI010000299">
    <property type="protein sequence ID" value="CAF1232395.1"/>
    <property type="molecule type" value="Genomic_DNA"/>
</dbReference>
<dbReference type="Proteomes" id="UP000663877">
    <property type="component" value="Unassembled WGS sequence"/>
</dbReference>
<dbReference type="EMBL" id="CAJNOM010000228">
    <property type="protein sequence ID" value="CAF1257134.1"/>
    <property type="molecule type" value="Genomic_DNA"/>
</dbReference>
<dbReference type="AlphaFoldDB" id="A0A814YRM1"/>
<evidence type="ECO:0000259" key="1">
    <source>
        <dbReference type="Pfam" id="PF12146"/>
    </source>
</evidence>
<evidence type="ECO:0000313" key="5">
    <source>
        <dbReference type="Proteomes" id="UP000663877"/>
    </source>
</evidence>
<dbReference type="Pfam" id="PF12146">
    <property type="entry name" value="Hydrolase_4"/>
    <property type="match status" value="1"/>
</dbReference>
<dbReference type="InterPro" id="IPR051044">
    <property type="entry name" value="MAG_DAG_Lipase"/>
</dbReference>
<keyword evidence="4" id="KW-1185">Reference proteome</keyword>
<gene>
    <name evidence="2" type="ORF">BJG266_LOCUS28590</name>
    <name evidence="3" type="ORF">QVE165_LOCUS28840</name>
</gene>
<reference evidence="2" key="1">
    <citation type="submission" date="2021-02" db="EMBL/GenBank/DDBJ databases">
        <authorList>
            <person name="Nowell W R."/>
        </authorList>
    </citation>
    <scope>NUCLEOTIDE SEQUENCE</scope>
</reference>
<comment type="caution">
    <text evidence="2">The sequence shown here is derived from an EMBL/GenBank/DDBJ whole genome shotgun (WGS) entry which is preliminary data.</text>
</comment>
<dbReference type="PANTHER" id="PTHR11614">
    <property type="entry name" value="PHOSPHOLIPASE-RELATED"/>
    <property type="match status" value="1"/>
</dbReference>
<dbReference type="Gene3D" id="3.40.50.1820">
    <property type="entry name" value="alpha/beta hydrolase"/>
    <property type="match status" value="1"/>
</dbReference>
<dbReference type="Proteomes" id="UP000663832">
    <property type="component" value="Unassembled WGS sequence"/>
</dbReference>
<sequence>MAQKLDIDYETTIFTLKPDRLGPNKATLLHARTTNNKNQHFYKAILYLHGYIDYYFHDHVCIRFLEHGYDFYALDMRKCGRSIISPEQDKYIHYCTDLHEYDEEITLAIEHIIKEAKDKERKILLFGHSTGGLIATLYASSGLRHTDIDAVILNSPYLTPMNTTFVETMLLGILMKLRKSQNIDAGWYGKSIHVSDRGEWNFDLNKIPIDKFPLHGTFLYAVHTIQEDLEKKRISISCPVLFMCSNRSIKADKTWRDEYAEADIILDVKTMKTMAATIGSQVTIYEIENAKHDIFLSKQSVREQAFDLMFQWLQHLEDNWLIKTNI</sequence>